<dbReference type="EMBL" id="CAJOBJ010213051">
    <property type="protein sequence ID" value="CAF5015764.1"/>
    <property type="molecule type" value="Genomic_DNA"/>
</dbReference>
<dbReference type="Proteomes" id="UP000681720">
    <property type="component" value="Unassembled WGS sequence"/>
</dbReference>
<organism evidence="3 4">
    <name type="scientific">Rotaria magnacalcarata</name>
    <dbReference type="NCBI Taxonomy" id="392030"/>
    <lineage>
        <taxon>Eukaryota</taxon>
        <taxon>Metazoa</taxon>
        <taxon>Spiralia</taxon>
        <taxon>Gnathifera</taxon>
        <taxon>Rotifera</taxon>
        <taxon>Eurotatoria</taxon>
        <taxon>Bdelloidea</taxon>
        <taxon>Philodinida</taxon>
        <taxon>Philodinidae</taxon>
        <taxon>Rotaria</taxon>
    </lineage>
</organism>
<evidence type="ECO:0000313" key="3">
    <source>
        <dbReference type="EMBL" id="CAF5015764.1"/>
    </source>
</evidence>
<comment type="caution">
    <text evidence="3">The sequence shown here is derived from an EMBL/GenBank/DDBJ whole genome shotgun (WGS) entry which is preliminary data.</text>
</comment>
<dbReference type="AlphaFoldDB" id="A0A8S3DG57"/>
<accession>A0A8S3DG57</accession>
<proteinExistence type="predicted"/>
<dbReference type="EMBL" id="CAJOBI010203717">
    <property type="protein sequence ID" value="CAF4999061.1"/>
    <property type="molecule type" value="Genomic_DNA"/>
</dbReference>
<evidence type="ECO:0000313" key="1">
    <source>
        <dbReference type="EMBL" id="CAF4840547.1"/>
    </source>
</evidence>
<dbReference type="Proteomes" id="UP000676336">
    <property type="component" value="Unassembled WGS sequence"/>
</dbReference>
<name>A0A8S3DG57_9BILA</name>
<reference evidence="3" key="1">
    <citation type="submission" date="2021-02" db="EMBL/GenBank/DDBJ databases">
        <authorList>
            <person name="Nowell W R."/>
        </authorList>
    </citation>
    <scope>NUCLEOTIDE SEQUENCE</scope>
</reference>
<gene>
    <name evidence="1" type="ORF">BYL167_LOCUS49797</name>
    <name evidence="3" type="ORF">GIL414_LOCUS58123</name>
    <name evidence="2" type="ORF">SMN809_LOCUS56676</name>
</gene>
<feature type="non-terminal residue" evidence="3">
    <location>
        <position position="16"/>
    </location>
</feature>
<evidence type="ECO:0000313" key="4">
    <source>
        <dbReference type="Proteomes" id="UP000681720"/>
    </source>
</evidence>
<protein>
    <submittedName>
        <fullName evidence="3">Uncharacterized protein</fullName>
    </submittedName>
</protein>
<evidence type="ECO:0000313" key="2">
    <source>
        <dbReference type="EMBL" id="CAF4999061.1"/>
    </source>
</evidence>
<dbReference type="EMBL" id="CAJOBH010149563">
    <property type="protein sequence ID" value="CAF4840547.1"/>
    <property type="molecule type" value="Genomic_DNA"/>
</dbReference>
<dbReference type="Proteomes" id="UP000681967">
    <property type="component" value="Unassembled WGS sequence"/>
</dbReference>
<sequence>MFVAGGVAVAFAVVVQ</sequence>